<dbReference type="EMBL" id="LCFB01000006">
    <property type="protein sequence ID" value="KKS85558.1"/>
    <property type="molecule type" value="Genomic_DNA"/>
</dbReference>
<dbReference type="AlphaFoldDB" id="A0A0G1FFC7"/>
<evidence type="ECO:0000313" key="1">
    <source>
        <dbReference type="EMBL" id="KKS85558.1"/>
    </source>
</evidence>
<sequence>MTRIHDRRKALELRKLGKSYSQIKSELSISKSTLSGWLWEYPLNKEQIDSLRGKNPRRIEKYRTTMRLKREARLNSYYTEEKSKWLPLSKRELFIAGLFLYWGEGGKSLNGQLIINNTDPKLIKFMLHWLTNVIFVPKNKIKACVHLYIDMDIQAEINYWVKELGLPLTQFIKPYIKKSQRTNIDHKGFGHGTCGLMVNDARLKERVLMGISAMADYYSKIVT</sequence>
<reference evidence="1 2" key="1">
    <citation type="journal article" date="2015" name="Nature">
        <title>rRNA introns, odd ribosomes, and small enigmatic genomes across a large radiation of phyla.</title>
        <authorList>
            <person name="Brown C.T."/>
            <person name="Hug L.A."/>
            <person name="Thomas B.C."/>
            <person name="Sharon I."/>
            <person name="Castelle C.J."/>
            <person name="Singh A."/>
            <person name="Wilkins M.J."/>
            <person name="Williams K.H."/>
            <person name="Banfield J.F."/>
        </authorList>
    </citation>
    <scope>NUCLEOTIDE SEQUENCE [LARGE SCALE GENOMIC DNA]</scope>
</reference>
<protein>
    <submittedName>
        <fullName evidence="1">Uncharacterized protein</fullName>
    </submittedName>
</protein>
<name>A0A0G1FFC7_9BACT</name>
<comment type="caution">
    <text evidence="1">The sequence shown here is derived from an EMBL/GenBank/DDBJ whole genome shotgun (WGS) entry which is preliminary data.</text>
</comment>
<accession>A0A0G1FFC7</accession>
<gene>
    <name evidence="1" type="ORF">UV59_C0006G0014</name>
</gene>
<dbReference type="Proteomes" id="UP000034543">
    <property type="component" value="Unassembled WGS sequence"/>
</dbReference>
<organism evidence="1 2">
    <name type="scientific">Candidatus Gottesmanbacteria bacterium GW2011_GWA1_43_11</name>
    <dbReference type="NCBI Taxonomy" id="1618436"/>
    <lineage>
        <taxon>Bacteria</taxon>
        <taxon>Candidatus Gottesmaniibacteriota</taxon>
    </lineage>
</organism>
<dbReference type="STRING" id="1618436.UV59_C0006G0014"/>
<proteinExistence type="predicted"/>
<evidence type="ECO:0000313" key="2">
    <source>
        <dbReference type="Proteomes" id="UP000034543"/>
    </source>
</evidence>